<dbReference type="Proteomes" id="UP000234341">
    <property type="component" value="Unassembled WGS sequence"/>
</dbReference>
<dbReference type="EMBL" id="PJRP01000023">
    <property type="protein sequence ID" value="PLP96802.1"/>
    <property type="molecule type" value="Genomic_DNA"/>
</dbReference>
<evidence type="ECO:0000313" key="2">
    <source>
        <dbReference type="Proteomes" id="UP000234341"/>
    </source>
</evidence>
<evidence type="ECO:0000313" key="1">
    <source>
        <dbReference type="EMBL" id="PLP96802.1"/>
    </source>
</evidence>
<accession>A0A2N5C3K4</accession>
<dbReference type="OrthoDB" id="8839121at2"/>
<comment type="caution">
    <text evidence="1">The sequence shown here is derived from an EMBL/GenBank/DDBJ whole genome shotgun (WGS) entry which is preliminary data.</text>
</comment>
<proteinExistence type="predicted"/>
<gene>
    <name evidence="1" type="ORF">CYJ10_30870</name>
</gene>
<sequence length="245" mass="26515">MLDNKVGGYRVLPGGIAYCTGIVPHDGFEVVRVQLQNWLPLADAYVFIENYLRGIGRPVQSFCGIEMRVPAQLTPADWSSFNTPYLEQLKRWGLLYGDLSAVCRSNIALALNAPEHPSMCAFSFTAPTSARQGGFCLSGTADIMRDGTVVEEGDTSPAAMAKRAKFTIDTIGTSLTQAGLTWTDVNQLAIFHVAEIPKLLSPELLGGLGNALRNGVLEYYARPPIVGGEVELEARGARREIVLAN</sequence>
<evidence type="ECO:0008006" key="3">
    <source>
        <dbReference type="Google" id="ProtNLM"/>
    </source>
</evidence>
<dbReference type="AlphaFoldDB" id="A0A2N5C3K4"/>
<reference evidence="1 2" key="1">
    <citation type="submission" date="2017-12" db="EMBL/GenBank/DDBJ databases">
        <title>Genome sequence of the active heterotrophic nitrifier-denitrifier, Cupriavidus pauculus UM1.</title>
        <authorList>
            <person name="Putonti C."/>
            <person name="Castignetti D."/>
        </authorList>
    </citation>
    <scope>NUCLEOTIDE SEQUENCE [LARGE SCALE GENOMIC DNA]</scope>
    <source>
        <strain evidence="1 2">UM1</strain>
    </source>
</reference>
<protein>
    <recommendedName>
        <fullName evidence="3">RidA family protein</fullName>
    </recommendedName>
</protein>
<name>A0A2N5C3K4_9BURK</name>
<organism evidence="1 2">
    <name type="scientific">Cupriavidus pauculus</name>
    <dbReference type="NCBI Taxonomy" id="82633"/>
    <lineage>
        <taxon>Bacteria</taxon>
        <taxon>Pseudomonadati</taxon>
        <taxon>Pseudomonadota</taxon>
        <taxon>Betaproteobacteria</taxon>
        <taxon>Burkholderiales</taxon>
        <taxon>Burkholderiaceae</taxon>
        <taxon>Cupriavidus</taxon>
    </lineage>
</organism>